<reference evidence="2 3" key="1">
    <citation type="submission" date="2010-05" db="EMBL/GenBank/DDBJ databases">
        <title>The Genome Sequence of Thecamonas trahens ATCC 50062.</title>
        <authorList>
            <consortium name="The Broad Institute Genome Sequencing Platform"/>
            <person name="Russ C."/>
            <person name="Cuomo C."/>
            <person name="Shea T."/>
            <person name="Young S.K."/>
            <person name="Zeng Q."/>
            <person name="Koehrsen M."/>
            <person name="Haas B."/>
            <person name="Borodovsky M."/>
            <person name="Guigo R."/>
            <person name="Alvarado L."/>
            <person name="Berlin A."/>
            <person name="Bochicchio J."/>
            <person name="Borenstein D."/>
            <person name="Chapman S."/>
            <person name="Chen Z."/>
            <person name="Freedman E."/>
            <person name="Gellesch M."/>
            <person name="Goldberg J."/>
            <person name="Griggs A."/>
            <person name="Gujja S."/>
            <person name="Heilman E."/>
            <person name="Heiman D."/>
            <person name="Hepburn T."/>
            <person name="Howarth C."/>
            <person name="Jen D."/>
            <person name="Larson L."/>
            <person name="Mehta T."/>
            <person name="Park D."/>
            <person name="Pearson M."/>
            <person name="Roberts A."/>
            <person name="Saif S."/>
            <person name="Shenoy N."/>
            <person name="Sisk P."/>
            <person name="Stolte C."/>
            <person name="Sykes S."/>
            <person name="Thomson T."/>
            <person name="Walk T."/>
            <person name="White J."/>
            <person name="Yandava C."/>
            <person name="Burger G."/>
            <person name="Gray M.W."/>
            <person name="Holland P.W.H."/>
            <person name="King N."/>
            <person name="Lang F.B.F."/>
            <person name="Roger A.J."/>
            <person name="Ruiz-Trillo I."/>
            <person name="Lander E."/>
            <person name="Nusbaum C."/>
        </authorList>
    </citation>
    <scope>NUCLEOTIDE SEQUENCE [LARGE SCALE GENOMIC DNA]</scope>
    <source>
        <strain evidence="2 3">ATCC 50062</strain>
    </source>
</reference>
<protein>
    <submittedName>
        <fullName evidence="2">Uncharacterized protein</fullName>
    </submittedName>
</protein>
<feature type="compositionally biased region" description="Basic residues" evidence="1">
    <location>
        <begin position="238"/>
        <end position="259"/>
    </location>
</feature>
<proteinExistence type="predicted"/>
<dbReference type="EMBL" id="GL349446">
    <property type="protein sequence ID" value="KNC47382.1"/>
    <property type="molecule type" value="Genomic_DNA"/>
</dbReference>
<feature type="compositionally biased region" description="Basic and acidic residues" evidence="1">
    <location>
        <begin position="32"/>
        <end position="43"/>
    </location>
</feature>
<feature type="region of interest" description="Disordered" evidence="1">
    <location>
        <begin position="98"/>
        <end position="152"/>
    </location>
</feature>
<organism evidence="2 3">
    <name type="scientific">Thecamonas trahens ATCC 50062</name>
    <dbReference type="NCBI Taxonomy" id="461836"/>
    <lineage>
        <taxon>Eukaryota</taxon>
        <taxon>Apusozoa</taxon>
        <taxon>Apusomonadida</taxon>
        <taxon>Apusomonadidae</taxon>
        <taxon>Thecamonas</taxon>
    </lineage>
</organism>
<dbReference type="GeneID" id="25563389"/>
<feature type="compositionally biased region" description="Basic and acidic residues" evidence="1">
    <location>
        <begin position="120"/>
        <end position="134"/>
    </location>
</feature>
<dbReference type="AlphaFoldDB" id="A0A0L0D4T7"/>
<evidence type="ECO:0000256" key="1">
    <source>
        <dbReference type="SAM" id="MobiDB-lite"/>
    </source>
</evidence>
<feature type="compositionally biased region" description="Polar residues" evidence="1">
    <location>
        <begin position="298"/>
        <end position="311"/>
    </location>
</feature>
<dbReference type="RefSeq" id="XP_013759720.1">
    <property type="nucleotide sequence ID" value="XM_013904266.1"/>
</dbReference>
<feature type="region of interest" description="Disordered" evidence="1">
    <location>
        <begin position="164"/>
        <end position="277"/>
    </location>
</feature>
<feature type="compositionally biased region" description="Basic residues" evidence="1">
    <location>
        <begin position="189"/>
        <end position="210"/>
    </location>
</feature>
<feature type="compositionally biased region" description="Low complexity" evidence="1">
    <location>
        <begin position="166"/>
        <end position="179"/>
    </location>
</feature>
<keyword evidence="3" id="KW-1185">Reference proteome</keyword>
<feature type="region of interest" description="Disordered" evidence="1">
    <location>
        <begin position="1"/>
        <end position="50"/>
    </location>
</feature>
<evidence type="ECO:0000313" key="3">
    <source>
        <dbReference type="Proteomes" id="UP000054408"/>
    </source>
</evidence>
<gene>
    <name evidence="2" type="ORF">AMSG_03816</name>
</gene>
<accession>A0A0L0D4T7</accession>
<evidence type="ECO:0000313" key="2">
    <source>
        <dbReference type="EMBL" id="KNC47382.1"/>
    </source>
</evidence>
<dbReference type="Proteomes" id="UP000054408">
    <property type="component" value="Unassembled WGS sequence"/>
</dbReference>
<sequence>MAAAGYKVTSVRKLAISDTDQEPLESAGTSESSRRRPTDDTGSRGESMQTVETIPGASMSMLDTMMVQTGLGLEDEDVLVRQLRRKFNKMRIMRETRAAMASSTKSLAGGKSAEALDLPEDSRRASRKRLDASRRFRRRTEMPGQKAKNASIDFEAWKKAHERLQSSSTSSTSSSASIAAKDDGAALKSSKRRKSSSNSIKARKGKRRGKSSSSTSGTGDLPLGLNQTSSSSSEGAAKKKKKRHGSRRLSSRSRRRKSSSKSVEKDEPTVDKHNEAKRALMRELAKEAHASMKNVDVQLSTSHGSPSSDVFYSSESSTTSTSSSTTSSTTSSSSSSCTSVPQPDPDTRLDDRWLEARRNSMYNAKSPSMDKLRSLAETSFGLYTSMPCSSVLSTNGDLHSARIYSDVNASLGSLRLSRADLVQHLNEGMNEPTLEPASHLEGHLAPRMVATMSGDTSPGVPQPFKRQSRVRWDLAATQEFVIGEPHDDVLLSTSLDSSLSSSVGLPRLDKPRSELIAELKAWSVSFDASIAALSTSLVAPRGQNNFSASLITGIQSAPTPETAPLLVEPLMEQIKEA</sequence>
<feature type="region of interest" description="Disordered" evidence="1">
    <location>
        <begin position="298"/>
        <end position="351"/>
    </location>
</feature>
<feature type="compositionally biased region" description="Basic and acidic residues" evidence="1">
    <location>
        <begin position="262"/>
        <end position="277"/>
    </location>
</feature>
<name>A0A0L0D4T7_THETB</name>
<feature type="compositionally biased region" description="Low complexity" evidence="1">
    <location>
        <begin position="313"/>
        <end position="339"/>
    </location>
</feature>